<proteinExistence type="inferred from homology"/>
<feature type="compositionally biased region" description="Low complexity" evidence="4">
    <location>
        <begin position="1"/>
        <end position="17"/>
    </location>
</feature>
<dbReference type="InterPro" id="IPR036423">
    <property type="entry name" value="SOD-like_Cu/Zn_dom_sf"/>
</dbReference>
<feature type="region of interest" description="Disordered" evidence="4">
    <location>
        <begin position="131"/>
        <end position="166"/>
    </location>
</feature>
<keyword evidence="3" id="KW-0560">Oxidoreductase</keyword>
<dbReference type="GO" id="GO:0005507">
    <property type="term" value="F:copper ion binding"/>
    <property type="evidence" value="ECO:0007669"/>
    <property type="project" value="InterPro"/>
</dbReference>
<dbReference type="EMBL" id="CP015453">
    <property type="protein sequence ID" value="AWH96826.1"/>
    <property type="molecule type" value="Genomic_DNA"/>
</dbReference>
<feature type="region of interest" description="Disordered" evidence="4">
    <location>
        <begin position="43"/>
        <end position="76"/>
    </location>
</feature>
<dbReference type="EC" id="1.15.1.1" evidence="3"/>
<reference evidence="6 7" key="1">
    <citation type="submission" date="2016-04" db="EMBL/GenBank/DDBJ databases">
        <title>Complete genome sequence of the haloalkaliphilic hydrocarbon-degrading bacterium Dietzia psychralcaliphila ILA-1T, isolated from a drain of a fish product-processing plant.</title>
        <authorList>
            <person name="Zhao J."/>
            <person name="Hu B."/>
            <person name="Geng S."/>
            <person name="Nie Y."/>
            <person name="Tang Y."/>
        </authorList>
    </citation>
    <scope>NUCLEOTIDE SEQUENCE [LARGE SCALE GENOMIC DNA]</scope>
    <source>
        <strain evidence="6 7">ILA-1</strain>
    </source>
</reference>
<feature type="compositionally biased region" description="Low complexity" evidence="4">
    <location>
        <begin position="57"/>
        <end position="68"/>
    </location>
</feature>
<keyword evidence="7" id="KW-1185">Reference proteome</keyword>
<dbReference type="Gene3D" id="2.60.40.200">
    <property type="entry name" value="Superoxide dismutase, copper/zinc binding domain"/>
    <property type="match status" value="1"/>
</dbReference>
<gene>
    <name evidence="6" type="ORF">A6048_16515</name>
</gene>
<keyword evidence="3" id="KW-0186">Copper</keyword>
<comment type="catalytic activity">
    <reaction evidence="3">
        <text>2 superoxide + 2 H(+) = H2O2 + O2</text>
        <dbReference type="Rhea" id="RHEA:20696"/>
        <dbReference type="ChEBI" id="CHEBI:15378"/>
        <dbReference type="ChEBI" id="CHEBI:15379"/>
        <dbReference type="ChEBI" id="CHEBI:16240"/>
        <dbReference type="ChEBI" id="CHEBI:18421"/>
        <dbReference type="EC" id="1.15.1.1"/>
    </reaction>
</comment>
<keyword evidence="3" id="KW-0862">Zinc</keyword>
<dbReference type="PROSITE" id="PS00332">
    <property type="entry name" value="SOD_CU_ZN_2"/>
    <property type="match status" value="1"/>
</dbReference>
<dbReference type="InterPro" id="IPR018152">
    <property type="entry name" value="SOD_Cu/Zn_BS"/>
</dbReference>
<comment type="function">
    <text evidence="2">Destroys radicals which are normally produced within the cells and which are toxic to biological systems. May play a role in favoring mycobacterial survival in phagocytes.</text>
</comment>
<dbReference type="GO" id="GO:0004784">
    <property type="term" value="F:superoxide dismutase activity"/>
    <property type="evidence" value="ECO:0007669"/>
    <property type="project" value="UniProtKB-EC"/>
</dbReference>
<dbReference type="AlphaFoldDB" id="A0AAD0JWN2"/>
<organism evidence="6 7">
    <name type="scientific">Dietzia psychralcaliphila</name>
    <dbReference type="NCBI Taxonomy" id="139021"/>
    <lineage>
        <taxon>Bacteria</taxon>
        <taxon>Bacillati</taxon>
        <taxon>Actinomycetota</taxon>
        <taxon>Actinomycetes</taxon>
        <taxon>Mycobacteriales</taxon>
        <taxon>Dietziaceae</taxon>
        <taxon>Dietzia</taxon>
    </lineage>
</organism>
<evidence type="ECO:0000259" key="5">
    <source>
        <dbReference type="Pfam" id="PF00080"/>
    </source>
</evidence>
<comment type="cofactor">
    <cofactor evidence="3">
        <name>Cu cation</name>
        <dbReference type="ChEBI" id="CHEBI:23378"/>
    </cofactor>
    <text evidence="3">Binds 1 copper ion per subunit.</text>
</comment>
<evidence type="ECO:0000256" key="4">
    <source>
        <dbReference type="SAM" id="MobiDB-lite"/>
    </source>
</evidence>
<evidence type="ECO:0000313" key="6">
    <source>
        <dbReference type="EMBL" id="AWH96826.1"/>
    </source>
</evidence>
<evidence type="ECO:0000256" key="1">
    <source>
        <dbReference type="ARBA" id="ARBA00010457"/>
    </source>
</evidence>
<comment type="cofactor">
    <cofactor evidence="3">
        <name>Zn(2+)</name>
        <dbReference type="ChEBI" id="CHEBI:29105"/>
    </cofactor>
    <text evidence="3">Binds 1 zinc ion per subunit.</text>
</comment>
<feature type="region of interest" description="Disordered" evidence="4">
    <location>
        <begin position="1"/>
        <end position="23"/>
    </location>
</feature>
<dbReference type="Proteomes" id="UP000244903">
    <property type="component" value="Chromosome"/>
</dbReference>
<evidence type="ECO:0000256" key="3">
    <source>
        <dbReference type="RuleBase" id="RU000393"/>
    </source>
</evidence>
<dbReference type="InterPro" id="IPR001424">
    <property type="entry name" value="SOD_Cu_Zn_dom"/>
</dbReference>
<evidence type="ECO:0000256" key="2">
    <source>
        <dbReference type="ARBA" id="ARBA00024900"/>
    </source>
</evidence>
<dbReference type="PANTHER" id="PTHR10003">
    <property type="entry name" value="SUPEROXIDE DISMUTASE CU-ZN -RELATED"/>
    <property type="match status" value="1"/>
</dbReference>
<feature type="domain" description="Superoxide dismutase copper/zinc binding" evidence="5">
    <location>
        <begin position="92"/>
        <end position="239"/>
    </location>
</feature>
<dbReference type="RefSeq" id="WP_107746948.1">
    <property type="nucleotide sequence ID" value="NZ_CP015453.1"/>
</dbReference>
<sequence length="241" mass="24416">MTAQTARTQPATTRATPIRGRARRSTTFVALTAAALLAASCGTGEDSPAAEGNTTPQEDTATTAATGTEGDEQGGQSFATAELTDPEGGQLGTVEFVEADGGTLVTVEATGLQPGFHGLHIHTTGLCEPDSANPNDPEERGAFLSAGGHLAGPDGGAGHPEHAGDLPPLYVAGDGTARITTLTDRLDRELLLDDDGSAVMIHENSDNLANIPERYAPEGPDEDTLMAGDGGSRSACGVVLG</sequence>
<feature type="compositionally biased region" description="Gly residues" evidence="4">
    <location>
        <begin position="149"/>
        <end position="158"/>
    </location>
</feature>
<name>A0AAD0JWN2_9ACTN</name>
<comment type="similarity">
    <text evidence="1 3">Belongs to the Cu-Zn superoxide dismutase family.</text>
</comment>
<dbReference type="Pfam" id="PF00080">
    <property type="entry name" value="Sod_Cu"/>
    <property type="match status" value="1"/>
</dbReference>
<dbReference type="KEGG" id="dpc:A6048_16515"/>
<accession>A0AAD0JWN2</accession>
<keyword evidence="3" id="KW-0479">Metal-binding</keyword>
<evidence type="ECO:0000313" key="7">
    <source>
        <dbReference type="Proteomes" id="UP000244903"/>
    </source>
</evidence>
<protein>
    <recommendedName>
        <fullName evidence="3">Superoxide dismutase [Cu-Zn]</fullName>
        <ecNumber evidence="3">1.15.1.1</ecNumber>
    </recommendedName>
</protein>
<dbReference type="InterPro" id="IPR024134">
    <property type="entry name" value="SOD_Cu/Zn_/chaperone"/>
</dbReference>
<dbReference type="SUPFAM" id="SSF49329">
    <property type="entry name" value="Cu,Zn superoxide dismutase-like"/>
    <property type="match status" value="1"/>
</dbReference>